<accession>A0A2B6SD44</accession>
<organism evidence="2 3">
    <name type="scientific">Bacillus wiedmannii</name>
    <dbReference type="NCBI Taxonomy" id="1890302"/>
    <lineage>
        <taxon>Bacteria</taxon>
        <taxon>Bacillati</taxon>
        <taxon>Bacillota</taxon>
        <taxon>Bacilli</taxon>
        <taxon>Bacillales</taxon>
        <taxon>Bacillaceae</taxon>
        <taxon>Bacillus</taxon>
        <taxon>Bacillus cereus group</taxon>
    </lineage>
</organism>
<comment type="caution">
    <text evidence="2">The sequence shown here is derived from an EMBL/GenBank/DDBJ whole genome shotgun (WGS) entry which is preliminary data.</text>
</comment>
<feature type="chain" id="PRO_5012202853" description="DNA mismatch repair protein MutT" evidence="1">
    <location>
        <begin position="30"/>
        <end position="121"/>
    </location>
</feature>
<evidence type="ECO:0000313" key="2">
    <source>
        <dbReference type="EMBL" id="PGD39053.1"/>
    </source>
</evidence>
<evidence type="ECO:0008006" key="4">
    <source>
        <dbReference type="Google" id="ProtNLM"/>
    </source>
</evidence>
<keyword evidence="1" id="KW-0732">Signal</keyword>
<dbReference type="Proteomes" id="UP000223472">
    <property type="component" value="Unassembled WGS sequence"/>
</dbReference>
<proteinExistence type="predicted"/>
<dbReference type="EMBL" id="NVIY01000007">
    <property type="protein sequence ID" value="PGD39053.1"/>
    <property type="molecule type" value="Genomic_DNA"/>
</dbReference>
<dbReference type="RefSeq" id="WP_098707353.1">
    <property type="nucleotide sequence ID" value="NZ_NVIY01000007.1"/>
</dbReference>
<reference evidence="2 3" key="1">
    <citation type="submission" date="2017-09" db="EMBL/GenBank/DDBJ databases">
        <title>Large-scale bioinformatics analysis of Bacillus genomes uncovers conserved roles of natural products in bacterial physiology.</title>
        <authorList>
            <consortium name="Agbiome Team Llc"/>
            <person name="Bleich R.M."/>
            <person name="Grubbs K.J."/>
            <person name="Santa Maria K.C."/>
            <person name="Allen S.E."/>
            <person name="Farag S."/>
            <person name="Shank E.A."/>
            <person name="Bowers A."/>
        </authorList>
    </citation>
    <scope>NUCLEOTIDE SEQUENCE [LARGE SCALE GENOMIC DNA]</scope>
    <source>
        <strain evidence="2 3">AFS065610</strain>
    </source>
</reference>
<gene>
    <name evidence="2" type="ORF">COM27_03855</name>
</gene>
<feature type="signal peptide" evidence="1">
    <location>
        <begin position="1"/>
        <end position="29"/>
    </location>
</feature>
<evidence type="ECO:0000256" key="1">
    <source>
        <dbReference type="SAM" id="SignalP"/>
    </source>
</evidence>
<protein>
    <recommendedName>
        <fullName evidence="4">DNA mismatch repair protein MutT</fullName>
    </recommendedName>
</protein>
<dbReference type="AlphaFoldDB" id="A0A2B6SD44"/>
<sequence length="121" mass="13627">MFKKIIVSSMALTMLGGAATILETPTAQAASYNSTSSSYFDVTPEEAAAFYQSQDYKKFKAFMDDFEARNPYVPGGGYAQGSVRMQKFNDALRAAKLTNVYQEFIRISYYNHYPEPNNQNK</sequence>
<name>A0A2B6SD44_9BACI</name>
<evidence type="ECO:0000313" key="3">
    <source>
        <dbReference type="Proteomes" id="UP000223472"/>
    </source>
</evidence>